<feature type="compositionally biased region" description="Basic and acidic residues" evidence="7">
    <location>
        <begin position="850"/>
        <end position="863"/>
    </location>
</feature>
<evidence type="ECO:0000313" key="9">
    <source>
        <dbReference type="EMBL" id="KAE9098239.1"/>
    </source>
</evidence>
<reference evidence="9 10" key="1">
    <citation type="submission" date="2018-08" db="EMBL/GenBank/DDBJ databases">
        <title>Genomic investigation of the strawberry pathogen Phytophthora fragariae indicates pathogenicity is determined by transcriptional variation in three key races.</title>
        <authorList>
            <person name="Adams T.M."/>
            <person name="Armitage A.D."/>
            <person name="Sobczyk M.K."/>
            <person name="Bates H.J."/>
            <person name="Dunwell J.M."/>
            <person name="Nellist C.F."/>
            <person name="Harrison R.J."/>
        </authorList>
    </citation>
    <scope>NUCLEOTIDE SEQUENCE [LARGE SCALE GENOMIC DNA]</scope>
    <source>
        <strain evidence="9 10">NOV-71</strain>
    </source>
</reference>
<feature type="compositionally biased region" description="Low complexity" evidence="7">
    <location>
        <begin position="819"/>
        <end position="832"/>
    </location>
</feature>
<dbReference type="EMBL" id="QXFZ01001045">
    <property type="protein sequence ID" value="KAE9098239.1"/>
    <property type="molecule type" value="Genomic_DNA"/>
</dbReference>
<name>A0A6A3RKL8_9STRA</name>
<dbReference type="GO" id="GO:0003676">
    <property type="term" value="F:nucleic acid binding"/>
    <property type="evidence" value="ECO:0007669"/>
    <property type="project" value="InterPro"/>
</dbReference>
<keyword evidence="4" id="KW-0255">Endonuclease</keyword>
<dbReference type="PROSITE" id="PS50994">
    <property type="entry name" value="INTEGRASE"/>
    <property type="match status" value="1"/>
</dbReference>
<evidence type="ECO:0000256" key="2">
    <source>
        <dbReference type="ARBA" id="ARBA00022695"/>
    </source>
</evidence>
<evidence type="ECO:0000256" key="1">
    <source>
        <dbReference type="ARBA" id="ARBA00022679"/>
    </source>
</evidence>
<keyword evidence="3" id="KW-0540">Nuclease</keyword>
<dbReference type="InterPro" id="IPR001584">
    <property type="entry name" value="Integrase_cat-core"/>
</dbReference>
<evidence type="ECO:0000256" key="5">
    <source>
        <dbReference type="ARBA" id="ARBA00022801"/>
    </source>
</evidence>
<feature type="compositionally biased region" description="Low complexity" evidence="7">
    <location>
        <begin position="225"/>
        <end position="273"/>
    </location>
</feature>
<proteinExistence type="predicted"/>
<dbReference type="SUPFAM" id="SSF56672">
    <property type="entry name" value="DNA/RNA polymerases"/>
    <property type="match status" value="1"/>
</dbReference>
<dbReference type="PANTHER" id="PTHR37984:SF5">
    <property type="entry name" value="PROTEIN NYNRIN-LIKE"/>
    <property type="match status" value="1"/>
</dbReference>
<keyword evidence="5" id="KW-0378">Hydrolase</keyword>
<keyword evidence="1" id="KW-0808">Transferase</keyword>
<dbReference type="PANTHER" id="PTHR37984">
    <property type="entry name" value="PROTEIN CBG26694"/>
    <property type="match status" value="1"/>
</dbReference>
<dbReference type="GO" id="GO:0003964">
    <property type="term" value="F:RNA-directed DNA polymerase activity"/>
    <property type="evidence" value="ECO:0007669"/>
    <property type="project" value="UniProtKB-KW"/>
</dbReference>
<dbReference type="GO" id="GO:0016787">
    <property type="term" value="F:hydrolase activity"/>
    <property type="evidence" value="ECO:0007669"/>
    <property type="project" value="UniProtKB-KW"/>
</dbReference>
<dbReference type="InterPro" id="IPR041588">
    <property type="entry name" value="Integrase_H2C2"/>
</dbReference>
<feature type="compositionally biased region" description="Low complexity" evidence="7">
    <location>
        <begin position="291"/>
        <end position="302"/>
    </location>
</feature>
<dbReference type="InterPro" id="IPR043502">
    <property type="entry name" value="DNA/RNA_pol_sf"/>
</dbReference>
<evidence type="ECO:0000256" key="4">
    <source>
        <dbReference type="ARBA" id="ARBA00022759"/>
    </source>
</evidence>
<dbReference type="InterPro" id="IPR012337">
    <property type="entry name" value="RNaseH-like_sf"/>
</dbReference>
<evidence type="ECO:0000313" key="10">
    <source>
        <dbReference type="Proteomes" id="UP000441208"/>
    </source>
</evidence>
<dbReference type="GO" id="GO:0004519">
    <property type="term" value="F:endonuclease activity"/>
    <property type="evidence" value="ECO:0007669"/>
    <property type="project" value="UniProtKB-KW"/>
</dbReference>
<gene>
    <name evidence="9" type="ORF">PF007_g16344</name>
</gene>
<keyword evidence="6" id="KW-0695">RNA-directed DNA polymerase</keyword>
<sequence length="896" mass="98653">MQDQGHGWQPIAYASKVNSSAESNYSITELECLAVVWSVKLFRPYLYGRAFVIITDHSALKWLMTRPNLAGRLHRWSLTLQEYEFTIEYRPGTTNVVADALSRAPAAVRAVVGRKRRPGRPPARTTRTDSAAEAVVPASTVAANERLGASGEGDGSSKGDAQWPTDRPLTRAAKRRQEEAAATALDAHNSLPQLARRTTADGGDDHPPHQHTAGGEQAAMRPPVATMESRTAEATSTATGKGTATVTGGTTAMPATVATAQSSAVSPRSAAPAYDTATRKSGTQPRRTTRAGDAGATRTAPRSTKKRKARRTTDAVEVPASAVTTLGQAGAARTAPGETLDEGDELAPVEPTLQVTDEEVMNAQQHSKLVQRPLQDGEYRGMKIARTYGLVTIETQHGKRVVLPPALWAVIFKEMHGSVWAGHLRGPHTYGRVAQLYWWPRLLREVNRWVRGCQECGSRKARPREVIPPLRSIRGGDVGDRWALDVAGPFPVADGGERYVIAALEYVTRYAVARCVTRHTTESVASFLMEDVVLKFGAFRELLTDGAPEMVGKVIEQLVVLLQAEQTNPVPYRPQMIGLVERFHRSWKDCVSTFMSINVQNVWNLWVKFAVYAYNSARHSTVALTPNELMMGRRLRPPNELLRRTAVVEAGELMPYHERLLLAMERSHACAEAARVKEQERQAHYYNRRVRQKRTFAVGDRVWVYNPPRGPKATKFVHQWQGPMRIVESAGYENFVLEREDKTGAPEVLIAHVSFLVSYHHPESLLQQAASDLKAELDEEDEDEGAGSNGAAAGAPIRTATAARTATAPRATTKRRRGAASSSRAALATSGRLVETRRRRKRNSAGQYGLEHELRPVGRDRSGTGDGGRWWVSTSEFDRLWQDGRVVEDPTVEEVV</sequence>
<comment type="caution">
    <text evidence="9">The sequence shown here is derived from an EMBL/GenBank/DDBJ whole genome shotgun (WGS) entry which is preliminary data.</text>
</comment>
<feature type="region of interest" description="Disordered" evidence="7">
    <location>
        <begin position="113"/>
        <end position="345"/>
    </location>
</feature>
<dbReference type="GO" id="GO:0015074">
    <property type="term" value="P:DNA integration"/>
    <property type="evidence" value="ECO:0007669"/>
    <property type="project" value="InterPro"/>
</dbReference>
<protein>
    <recommendedName>
        <fullName evidence="8">Integrase catalytic domain-containing protein</fullName>
    </recommendedName>
</protein>
<organism evidence="9 10">
    <name type="scientific">Phytophthora fragariae</name>
    <dbReference type="NCBI Taxonomy" id="53985"/>
    <lineage>
        <taxon>Eukaryota</taxon>
        <taxon>Sar</taxon>
        <taxon>Stramenopiles</taxon>
        <taxon>Oomycota</taxon>
        <taxon>Peronosporomycetes</taxon>
        <taxon>Peronosporales</taxon>
        <taxon>Peronosporaceae</taxon>
        <taxon>Phytophthora</taxon>
    </lineage>
</organism>
<accession>A0A6A3RKL8</accession>
<dbReference type="Pfam" id="PF17917">
    <property type="entry name" value="RT_RNaseH"/>
    <property type="match status" value="1"/>
</dbReference>
<dbReference type="Gene3D" id="3.30.420.10">
    <property type="entry name" value="Ribonuclease H-like superfamily/Ribonuclease H"/>
    <property type="match status" value="1"/>
</dbReference>
<keyword evidence="2" id="KW-0548">Nucleotidyltransferase</keyword>
<evidence type="ECO:0000256" key="7">
    <source>
        <dbReference type="SAM" id="MobiDB-lite"/>
    </source>
</evidence>
<dbReference type="Pfam" id="PF17921">
    <property type="entry name" value="Integrase_H2C2"/>
    <property type="match status" value="1"/>
</dbReference>
<feature type="region of interest" description="Disordered" evidence="7">
    <location>
        <begin position="772"/>
        <end position="869"/>
    </location>
</feature>
<dbReference type="AlphaFoldDB" id="A0A6A3RKL8"/>
<dbReference type="Proteomes" id="UP000441208">
    <property type="component" value="Unassembled WGS sequence"/>
</dbReference>
<dbReference type="Gene3D" id="1.10.340.70">
    <property type="match status" value="1"/>
</dbReference>
<dbReference type="InterPro" id="IPR050951">
    <property type="entry name" value="Retrovirus_Pol_polyprotein"/>
</dbReference>
<evidence type="ECO:0000256" key="6">
    <source>
        <dbReference type="ARBA" id="ARBA00022918"/>
    </source>
</evidence>
<evidence type="ECO:0000259" key="8">
    <source>
        <dbReference type="PROSITE" id="PS50994"/>
    </source>
</evidence>
<dbReference type="InterPro" id="IPR041373">
    <property type="entry name" value="RT_RNaseH"/>
</dbReference>
<dbReference type="SUPFAM" id="SSF53098">
    <property type="entry name" value="Ribonuclease H-like"/>
    <property type="match status" value="1"/>
</dbReference>
<feature type="domain" description="Integrase catalytic" evidence="8">
    <location>
        <begin position="459"/>
        <end position="634"/>
    </location>
</feature>
<dbReference type="CDD" id="cd09274">
    <property type="entry name" value="RNase_HI_RT_Ty3"/>
    <property type="match status" value="1"/>
</dbReference>
<dbReference type="InterPro" id="IPR036397">
    <property type="entry name" value="RNaseH_sf"/>
</dbReference>
<feature type="compositionally biased region" description="Low complexity" evidence="7">
    <location>
        <begin position="789"/>
        <end position="811"/>
    </location>
</feature>
<evidence type="ECO:0000256" key="3">
    <source>
        <dbReference type="ARBA" id="ARBA00022722"/>
    </source>
</evidence>